<dbReference type="Proteomes" id="UP000635902">
    <property type="component" value="Unassembled WGS sequence"/>
</dbReference>
<keyword evidence="10" id="KW-1185">Reference proteome</keyword>
<keyword evidence="3 6" id="KW-0133">Cell shape</keyword>
<comment type="pathway">
    <text evidence="1 6">Cell wall biogenesis; peptidoglycan biosynthesis.</text>
</comment>
<keyword evidence="2" id="KW-0808">Transferase</keyword>
<accession>A0ABR9ZL23</accession>
<reference evidence="9 10" key="1">
    <citation type="submission" date="2020-10" db="EMBL/GenBank/DDBJ databases">
        <title>Novel species in genus Corynebacterium.</title>
        <authorList>
            <person name="Zhang G."/>
        </authorList>
    </citation>
    <scope>NUCLEOTIDE SEQUENCE [LARGE SCALE GENOMIC DNA]</scope>
    <source>
        <strain evidence="9 10">DSM 45110</strain>
    </source>
</reference>
<feature type="active site" description="Proton donor/acceptor" evidence="6">
    <location>
        <position position="208"/>
    </location>
</feature>
<dbReference type="RefSeq" id="WP_194557034.1">
    <property type="nucleotide sequence ID" value="NZ_JADKMY010000003.1"/>
</dbReference>
<dbReference type="SUPFAM" id="SSF141523">
    <property type="entry name" value="L,D-transpeptidase catalytic domain-like"/>
    <property type="match status" value="1"/>
</dbReference>
<feature type="signal peptide" evidence="7">
    <location>
        <begin position="1"/>
        <end position="38"/>
    </location>
</feature>
<evidence type="ECO:0000313" key="9">
    <source>
        <dbReference type="EMBL" id="MBF4554130.1"/>
    </source>
</evidence>
<keyword evidence="4 6" id="KW-0573">Peptidoglycan synthesis</keyword>
<feature type="domain" description="L,D-TPase catalytic" evidence="8">
    <location>
        <begin position="135"/>
        <end position="243"/>
    </location>
</feature>
<evidence type="ECO:0000259" key="8">
    <source>
        <dbReference type="PROSITE" id="PS52029"/>
    </source>
</evidence>
<evidence type="ECO:0000256" key="2">
    <source>
        <dbReference type="ARBA" id="ARBA00022679"/>
    </source>
</evidence>
<keyword evidence="5 6" id="KW-0961">Cell wall biogenesis/degradation</keyword>
<evidence type="ECO:0000256" key="4">
    <source>
        <dbReference type="ARBA" id="ARBA00022984"/>
    </source>
</evidence>
<evidence type="ECO:0000256" key="6">
    <source>
        <dbReference type="PROSITE-ProRule" id="PRU01373"/>
    </source>
</evidence>
<evidence type="ECO:0000256" key="1">
    <source>
        <dbReference type="ARBA" id="ARBA00004752"/>
    </source>
</evidence>
<name>A0ABR9ZL23_9CORY</name>
<dbReference type="PROSITE" id="PS52029">
    <property type="entry name" value="LD_TPASE"/>
    <property type="match status" value="1"/>
</dbReference>
<gene>
    <name evidence="9" type="ORF">IRY30_08630</name>
</gene>
<dbReference type="Pfam" id="PF03734">
    <property type="entry name" value="YkuD"/>
    <property type="match status" value="1"/>
</dbReference>
<dbReference type="InterPro" id="IPR050979">
    <property type="entry name" value="LD-transpeptidase"/>
</dbReference>
<comment type="caution">
    <text evidence="9">The sequence shown here is derived from an EMBL/GenBank/DDBJ whole genome shotgun (WGS) entry which is preliminary data.</text>
</comment>
<dbReference type="InterPro" id="IPR038063">
    <property type="entry name" value="Transpep_catalytic_dom"/>
</dbReference>
<proteinExistence type="predicted"/>
<dbReference type="CDD" id="cd16913">
    <property type="entry name" value="YkuD_like"/>
    <property type="match status" value="1"/>
</dbReference>
<sequence length="243" mass="26139">MSSYIGTHRRPSRTGRRAASFGFAVVAASSLSGGVASAQTPAIGSSPAQMGQLRNDFNNGVLNARDGIVNESGRLPQEMQAPVQQGVDNAVDVIAPGALQAREAQRAAAERQAVAQREAARLAEAARNSPCPPSARACVDLQNNRTWLQNNGQITYGPVGMSHGRAGQETPKGTFRVQYKVRDEISREFNNAPMPFATYFTNSGHAFHQGTTGTQSAGCVRMNRPDAEFYFNNLNPGDQVFIW</sequence>
<keyword evidence="7" id="KW-0732">Signal</keyword>
<evidence type="ECO:0000256" key="7">
    <source>
        <dbReference type="SAM" id="SignalP"/>
    </source>
</evidence>
<evidence type="ECO:0000256" key="5">
    <source>
        <dbReference type="ARBA" id="ARBA00023316"/>
    </source>
</evidence>
<dbReference type="PANTHER" id="PTHR30582:SF33">
    <property type="entry name" value="EXPORTED PROTEIN"/>
    <property type="match status" value="1"/>
</dbReference>
<protein>
    <submittedName>
        <fullName evidence="9">L,D-transpeptidase</fullName>
    </submittedName>
</protein>
<dbReference type="EMBL" id="JADKMY010000003">
    <property type="protein sequence ID" value="MBF4554130.1"/>
    <property type="molecule type" value="Genomic_DNA"/>
</dbReference>
<evidence type="ECO:0000313" key="10">
    <source>
        <dbReference type="Proteomes" id="UP000635902"/>
    </source>
</evidence>
<evidence type="ECO:0000256" key="3">
    <source>
        <dbReference type="ARBA" id="ARBA00022960"/>
    </source>
</evidence>
<dbReference type="InterPro" id="IPR005490">
    <property type="entry name" value="LD_TPept_cat_dom"/>
</dbReference>
<organism evidence="9 10">
    <name type="scientific">Corynebacterium suicordis DSM 45110</name>
    <dbReference type="NCBI Taxonomy" id="1121369"/>
    <lineage>
        <taxon>Bacteria</taxon>
        <taxon>Bacillati</taxon>
        <taxon>Actinomycetota</taxon>
        <taxon>Actinomycetes</taxon>
        <taxon>Mycobacteriales</taxon>
        <taxon>Corynebacteriaceae</taxon>
        <taxon>Corynebacterium</taxon>
    </lineage>
</organism>
<dbReference type="PANTHER" id="PTHR30582">
    <property type="entry name" value="L,D-TRANSPEPTIDASE"/>
    <property type="match status" value="1"/>
</dbReference>
<dbReference type="Gene3D" id="2.40.440.10">
    <property type="entry name" value="L,D-transpeptidase catalytic domain-like"/>
    <property type="match status" value="1"/>
</dbReference>
<feature type="active site" description="Nucleophile" evidence="6">
    <location>
        <position position="219"/>
    </location>
</feature>
<feature type="chain" id="PRO_5046226726" evidence="7">
    <location>
        <begin position="39"/>
        <end position="243"/>
    </location>
</feature>